<keyword evidence="4" id="KW-1185">Reference proteome</keyword>
<dbReference type="EMBL" id="CAJZBQ010000057">
    <property type="protein sequence ID" value="CAG9334133.1"/>
    <property type="molecule type" value="Genomic_DNA"/>
</dbReference>
<keyword evidence="1" id="KW-0175">Coiled coil</keyword>
<name>A0AAU9KAA6_9CILI</name>
<sequence>MFSHSSSSQRISDIFSITRTPESELYHEERQILRQHIGRLNRSFDGKEKILKSFEDLLRAVHFFDKPDIIPTPNDMDWIKQQILIRQEDTQESYKRLYEDEKKLRKDEEQDWREKEKKWKYLEKEWEESIKRGKIAENEQRNRRAGEIERENEGLKSMVREMRNKCEELEGINRNMRREQEERDVIIEELKEEVEILRSTVREYRNKYEEECEEMRKLKTGFKEKYLAEELLQAKNKLNALQEEYEFTLNKLKKVESFKEIEGKRDPKDIFELEKRNKELEGRLQILEKAYASQLDINEKKKNEEKIKIEENPEIWIENGLDKNQANQISAKLINPFQKLNSADSLNLEDRLLQTPLSNHSEKDNLKHLFSIKSSHDSTLDPKIHKNLKGESKKFKKSLKHKGSSTNLHTDRSDFSSRRDHIDGSSQMSKTDRKSSRERLTTEKGDFCEVCVKVHGHKWANSPYKEKINN</sequence>
<feature type="coiled-coil region" evidence="1">
    <location>
        <begin position="145"/>
        <end position="290"/>
    </location>
</feature>
<evidence type="ECO:0000256" key="2">
    <source>
        <dbReference type="SAM" id="MobiDB-lite"/>
    </source>
</evidence>
<accession>A0AAU9KAA6</accession>
<dbReference type="Proteomes" id="UP001162131">
    <property type="component" value="Unassembled WGS sequence"/>
</dbReference>
<feature type="compositionally biased region" description="Basic and acidic residues" evidence="2">
    <location>
        <begin position="409"/>
        <end position="423"/>
    </location>
</feature>
<evidence type="ECO:0000313" key="4">
    <source>
        <dbReference type="Proteomes" id="UP001162131"/>
    </source>
</evidence>
<gene>
    <name evidence="3" type="ORF">BSTOLATCC_MIC59926</name>
</gene>
<feature type="compositionally biased region" description="Basic residues" evidence="2">
    <location>
        <begin position="394"/>
        <end position="403"/>
    </location>
</feature>
<feature type="region of interest" description="Disordered" evidence="2">
    <location>
        <begin position="380"/>
        <end position="440"/>
    </location>
</feature>
<reference evidence="3" key="1">
    <citation type="submission" date="2021-09" db="EMBL/GenBank/DDBJ databases">
        <authorList>
            <consortium name="AG Swart"/>
            <person name="Singh M."/>
            <person name="Singh A."/>
            <person name="Seah K."/>
            <person name="Emmerich C."/>
        </authorList>
    </citation>
    <scope>NUCLEOTIDE SEQUENCE</scope>
    <source>
        <strain evidence="3">ATCC30299</strain>
    </source>
</reference>
<feature type="compositionally biased region" description="Basic and acidic residues" evidence="2">
    <location>
        <begin position="430"/>
        <end position="440"/>
    </location>
</feature>
<proteinExistence type="predicted"/>
<organism evidence="3 4">
    <name type="scientific">Blepharisma stoltei</name>
    <dbReference type="NCBI Taxonomy" id="1481888"/>
    <lineage>
        <taxon>Eukaryota</taxon>
        <taxon>Sar</taxon>
        <taxon>Alveolata</taxon>
        <taxon>Ciliophora</taxon>
        <taxon>Postciliodesmatophora</taxon>
        <taxon>Heterotrichea</taxon>
        <taxon>Heterotrichida</taxon>
        <taxon>Blepharismidae</taxon>
        <taxon>Blepharisma</taxon>
    </lineage>
</organism>
<evidence type="ECO:0000256" key="1">
    <source>
        <dbReference type="SAM" id="Coils"/>
    </source>
</evidence>
<feature type="compositionally biased region" description="Basic and acidic residues" evidence="2">
    <location>
        <begin position="380"/>
        <end position="393"/>
    </location>
</feature>
<dbReference type="AlphaFoldDB" id="A0AAU9KAA6"/>
<evidence type="ECO:0000313" key="3">
    <source>
        <dbReference type="EMBL" id="CAG9334133.1"/>
    </source>
</evidence>
<comment type="caution">
    <text evidence="3">The sequence shown here is derived from an EMBL/GenBank/DDBJ whole genome shotgun (WGS) entry which is preliminary data.</text>
</comment>
<protein>
    <submittedName>
        <fullName evidence="3">Uncharacterized protein</fullName>
    </submittedName>
</protein>